<keyword evidence="2" id="KW-1185">Reference proteome</keyword>
<protein>
    <recommendedName>
        <fullName evidence="3">Toxin</fullName>
    </recommendedName>
</protein>
<dbReference type="RefSeq" id="WP_107657735.1">
    <property type="nucleotide sequence ID" value="NZ_BJXA01000101.1"/>
</dbReference>
<name>A0A511MTJ1_9NOCA</name>
<gene>
    <name evidence="1" type="ORF">NN4_80260</name>
</gene>
<sequence length="101" mass="11053">MNRGEVWRYEPIINRPGVSTRRLIISAAPINENPHLKVVLTLHVLDSDPGGLLAVELPPHGWASALHPEATVRSRLDECVGVADTETMDRVSVALRAAQDL</sequence>
<dbReference type="OrthoDB" id="3388844at2"/>
<accession>A0A511MTJ1</accession>
<reference evidence="1 2" key="1">
    <citation type="submission" date="2019-07" db="EMBL/GenBank/DDBJ databases">
        <title>Whole genome shotgun sequence of Nocardia ninae NBRC 108245.</title>
        <authorList>
            <person name="Hosoyama A."/>
            <person name="Uohara A."/>
            <person name="Ohji S."/>
            <person name="Ichikawa N."/>
        </authorList>
    </citation>
    <scope>NUCLEOTIDE SEQUENCE [LARGE SCALE GENOMIC DNA]</scope>
    <source>
        <strain evidence="1 2">NBRC 108245</strain>
    </source>
</reference>
<proteinExistence type="predicted"/>
<dbReference type="AlphaFoldDB" id="A0A511MTJ1"/>
<evidence type="ECO:0008006" key="3">
    <source>
        <dbReference type="Google" id="ProtNLM"/>
    </source>
</evidence>
<dbReference type="EMBL" id="BJXA01000101">
    <property type="protein sequence ID" value="GEM43507.1"/>
    <property type="molecule type" value="Genomic_DNA"/>
</dbReference>
<evidence type="ECO:0000313" key="1">
    <source>
        <dbReference type="EMBL" id="GEM43507.1"/>
    </source>
</evidence>
<evidence type="ECO:0000313" key="2">
    <source>
        <dbReference type="Proteomes" id="UP000321424"/>
    </source>
</evidence>
<dbReference type="Proteomes" id="UP000321424">
    <property type="component" value="Unassembled WGS sequence"/>
</dbReference>
<organism evidence="1 2">
    <name type="scientific">Nocardia ninae NBRC 108245</name>
    <dbReference type="NCBI Taxonomy" id="1210091"/>
    <lineage>
        <taxon>Bacteria</taxon>
        <taxon>Bacillati</taxon>
        <taxon>Actinomycetota</taxon>
        <taxon>Actinomycetes</taxon>
        <taxon>Mycobacteriales</taxon>
        <taxon>Nocardiaceae</taxon>
        <taxon>Nocardia</taxon>
    </lineage>
</organism>
<comment type="caution">
    <text evidence="1">The sequence shown here is derived from an EMBL/GenBank/DDBJ whole genome shotgun (WGS) entry which is preliminary data.</text>
</comment>